<dbReference type="FunFam" id="3.40.605.10:FF:000007">
    <property type="entry name" value="NAD/NADP-dependent betaine aldehyde dehydrogenase"/>
    <property type="match status" value="1"/>
</dbReference>
<feature type="region of interest" description="Disordered" evidence="7">
    <location>
        <begin position="908"/>
        <end position="927"/>
    </location>
</feature>
<keyword evidence="8" id="KW-1133">Transmembrane helix</keyword>
<dbReference type="InterPro" id="IPR049326">
    <property type="entry name" value="Rhodopsin_dom_fungi"/>
</dbReference>
<dbReference type="InterPro" id="IPR016161">
    <property type="entry name" value="Ald_DH/histidinol_DH"/>
</dbReference>
<dbReference type="Gene3D" id="3.40.309.10">
    <property type="entry name" value="Aldehyde Dehydrogenase, Chain A, domain 2"/>
    <property type="match status" value="1"/>
</dbReference>
<feature type="transmembrane region" description="Helical" evidence="8">
    <location>
        <begin position="742"/>
        <end position="764"/>
    </location>
</feature>
<dbReference type="InterPro" id="IPR044086">
    <property type="entry name" value="LUC3-like"/>
</dbReference>
<dbReference type="PROSITE" id="PS00070">
    <property type="entry name" value="ALDEHYDE_DEHYDR_CYS"/>
    <property type="match status" value="1"/>
</dbReference>
<feature type="transmembrane region" description="Helical" evidence="8">
    <location>
        <begin position="707"/>
        <end position="730"/>
    </location>
</feature>
<feature type="compositionally biased region" description="Polar residues" evidence="7">
    <location>
        <begin position="23"/>
        <end position="35"/>
    </location>
</feature>
<proteinExistence type="inferred from homology"/>
<dbReference type="InterPro" id="IPR015590">
    <property type="entry name" value="Aldehyde_DH_dom"/>
</dbReference>
<dbReference type="AlphaFoldDB" id="A0A8H4RIF6"/>
<feature type="region of interest" description="Disordered" evidence="7">
    <location>
        <begin position="23"/>
        <end position="44"/>
    </location>
</feature>
<dbReference type="PANTHER" id="PTHR11699">
    <property type="entry name" value="ALDEHYDE DEHYDROGENASE-RELATED"/>
    <property type="match status" value="1"/>
</dbReference>
<keyword evidence="8" id="KW-0812">Transmembrane</keyword>
<dbReference type="Proteomes" id="UP000566819">
    <property type="component" value="Unassembled WGS sequence"/>
</dbReference>
<dbReference type="SUPFAM" id="SSF53720">
    <property type="entry name" value="ALDH-like"/>
    <property type="match status" value="1"/>
</dbReference>
<evidence type="ECO:0000256" key="4">
    <source>
        <dbReference type="ARBA" id="ARBA00049194"/>
    </source>
</evidence>
<dbReference type="InterPro" id="IPR016163">
    <property type="entry name" value="Ald_DH_C"/>
</dbReference>
<evidence type="ECO:0000313" key="12">
    <source>
        <dbReference type="Proteomes" id="UP000566819"/>
    </source>
</evidence>
<dbReference type="InterPro" id="IPR016162">
    <property type="entry name" value="Ald_DH_N"/>
</dbReference>
<dbReference type="FunFam" id="3.40.309.10:FF:000009">
    <property type="entry name" value="Aldehyde dehydrogenase A"/>
    <property type="match status" value="1"/>
</dbReference>
<dbReference type="OrthoDB" id="310895at2759"/>
<evidence type="ECO:0000313" key="11">
    <source>
        <dbReference type="EMBL" id="KAF4630647.1"/>
    </source>
</evidence>
<accession>A0A8H4RIF6</accession>
<dbReference type="Pfam" id="PF00171">
    <property type="entry name" value="Aldedh"/>
    <property type="match status" value="1"/>
</dbReference>
<dbReference type="PROSITE" id="PS00687">
    <property type="entry name" value="ALDEHYDE_DEHYDR_GLU"/>
    <property type="match status" value="1"/>
</dbReference>
<dbReference type="EC" id="1.2.1.3" evidence="3"/>
<reference evidence="11 12" key="1">
    <citation type="submission" date="2020-03" db="EMBL/GenBank/DDBJ databases">
        <title>Draft Genome Sequence of Cudoniella acicularis.</title>
        <authorList>
            <person name="Buettner E."/>
            <person name="Kellner H."/>
        </authorList>
    </citation>
    <scope>NUCLEOTIDE SEQUENCE [LARGE SCALE GENOMIC DNA]</scope>
    <source>
        <strain evidence="11 12">DSM 108380</strain>
    </source>
</reference>
<feature type="transmembrane region" description="Helical" evidence="8">
    <location>
        <begin position="624"/>
        <end position="645"/>
    </location>
</feature>
<feature type="transmembrane region" description="Helical" evidence="8">
    <location>
        <begin position="784"/>
        <end position="802"/>
    </location>
</feature>
<feature type="transmembrane region" description="Helical" evidence="8">
    <location>
        <begin position="534"/>
        <end position="554"/>
    </location>
</feature>
<evidence type="ECO:0000259" key="10">
    <source>
        <dbReference type="Pfam" id="PF20684"/>
    </source>
</evidence>
<dbReference type="Gene3D" id="3.40.605.10">
    <property type="entry name" value="Aldehyde Dehydrogenase, Chain A, domain 1"/>
    <property type="match status" value="1"/>
</dbReference>
<evidence type="ECO:0000256" key="8">
    <source>
        <dbReference type="SAM" id="Phobius"/>
    </source>
</evidence>
<feature type="domain" description="Aldehyde dehydrogenase" evidence="9">
    <location>
        <begin position="26"/>
        <end position="466"/>
    </location>
</feature>
<dbReference type="Pfam" id="PF20684">
    <property type="entry name" value="Fung_rhodopsin"/>
    <property type="match status" value="1"/>
</dbReference>
<evidence type="ECO:0000256" key="5">
    <source>
        <dbReference type="PROSITE-ProRule" id="PRU10007"/>
    </source>
</evidence>
<dbReference type="EMBL" id="JAAMPI010000528">
    <property type="protein sequence ID" value="KAF4630647.1"/>
    <property type="molecule type" value="Genomic_DNA"/>
</dbReference>
<dbReference type="InterPro" id="IPR029510">
    <property type="entry name" value="Ald_DH_CS_GLU"/>
</dbReference>
<feature type="transmembrane region" description="Helical" evidence="8">
    <location>
        <begin position="566"/>
        <end position="586"/>
    </location>
</feature>
<evidence type="ECO:0000256" key="7">
    <source>
        <dbReference type="SAM" id="MobiDB-lite"/>
    </source>
</evidence>
<organism evidence="11 12">
    <name type="scientific">Cudoniella acicularis</name>
    <dbReference type="NCBI Taxonomy" id="354080"/>
    <lineage>
        <taxon>Eukaryota</taxon>
        <taxon>Fungi</taxon>
        <taxon>Dikarya</taxon>
        <taxon>Ascomycota</taxon>
        <taxon>Pezizomycotina</taxon>
        <taxon>Leotiomycetes</taxon>
        <taxon>Helotiales</taxon>
        <taxon>Tricladiaceae</taxon>
        <taxon>Cudoniella</taxon>
    </lineage>
</organism>
<keyword evidence="8" id="KW-0472">Membrane</keyword>
<evidence type="ECO:0000256" key="3">
    <source>
        <dbReference type="ARBA" id="ARBA00024226"/>
    </source>
</evidence>
<gene>
    <name evidence="11" type="ORF">G7Y89_g7489</name>
</gene>
<feature type="domain" description="Rhodopsin" evidence="10">
    <location>
        <begin position="548"/>
        <end position="799"/>
    </location>
</feature>
<name>A0A8H4RIF6_9HELO</name>
<protein>
    <recommendedName>
        <fullName evidence="3">aldehyde dehydrogenase (NAD(+))</fullName>
        <ecNumber evidence="3">1.2.1.3</ecNumber>
    </recommendedName>
</protein>
<comment type="catalytic activity">
    <reaction evidence="4">
        <text>an aldehyde + NAD(+) + H2O = a carboxylate + NADH + 2 H(+)</text>
        <dbReference type="Rhea" id="RHEA:16185"/>
        <dbReference type="ChEBI" id="CHEBI:15377"/>
        <dbReference type="ChEBI" id="CHEBI:15378"/>
        <dbReference type="ChEBI" id="CHEBI:17478"/>
        <dbReference type="ChEBI" id="CHEBI:29067"/>
        <dbReference type="ChEBI" id="CHEBI:57540"/>
        <dbReference type="ChEBI" id="CHEBI:57945"/>
        <dbReference type="EC" id="1.2.1.3"/>
    </reaction>
</comment>
<feature type="transmembrane region" description="Helical" evidence="8">
    <location>
        <begin position="657"/>
        <end position="679"/>
    </location>
</feature>
<evidence type="ECO:0000256" key="6">
    <source>
        <dbReference type="RuleBase" id="RU003345"/>
    </source>
</evidence>
<keyword evidence="12" id="KW-1185">Reference proteome</keyword>
<sequence length="927" mass="102085">MFTGVEATRLNFTTFHNTINGELTSTTKTRHSLNPATGAPNPEVPVTTQTELDTAVAAAKGAQKLWAQTTFNERAKALLAYIDELEKYREEFVQLLISEQGKAFGLAQDEFIRTTTLLRDTAAMKLEEEVVEDNDQKTATVRYVPIGVTCGLVPWNYPLLLMWGKIAPAVYAGNSIIVKPSPDTPYCGLKSVELAIKFFPPGVIQCLSGDHDLGPLCTAHPGIGKIAFTGSIATGKLVMASCAKTLKRVTLELGGNDAAIVCEDVDFDTAIPPIAQLCFINSGQICMAIKRVYIHASIYDRFVEALVAYSKNFKVGPGTDPTVFVGPLQNAAQLAKVQSFYDDITKDGLKPILGGSNNELENGKGFFAQPTIIDNPPDSARIVQEEPFGPILPVLKWDGSDDEIVDRANDSNTGLGASVWSSNLARAEKMARQLQAGSVWVNMHFEVNGRVPFGGFKESGIGSEWGLAPRRSKECAETEGLQKSCKEEGKSGIYCNVSATLKKSRALKRGEGVLKRETKHFARPTMDANFDVEAFSLLGISLGVIAFRFTSRLLHLGIRKLQPDDYLMVLAGCLYSAETVAAYYVGVYKGLTIAPMTEEERETLSHFPDSEEYKDRVDGSKTQLMGWIVYTCLLWVLKTCMLFFYSRLTENVDRMKLRIRIGVFLLPTTFFALICVELFGCHQVEHHWQIYPDPGPVCYPAHSFPSLYTLIILNVSTDIYLMFIPLPMIWKSGLNRKMKIGLFAMFTGGIFATTAGFLRCILIITSGSEGAIQAGQWSCRESFIAVLVSNIPLIWPFMARLYHRLTSKLSPASSADSYHLGPSYGSGAKTSRKKIHSPYSIPGESQWEKTVWDRTVDGEHEWSNEDRVYILPVKTDIETGSVTDVHRQAMNNSSTRNITVATEIGVTSSSGTRSSTKLPVKAKLVGK</sequence>
<evidence type="ECO:0000259" key="9">
    <source>
        <dbReference type="Pfam" id="PF00171"/>
    </source>
</evidence>
<comment type="similarity">
    <text evidence="1 6">Belongs to the aldehyde dehydrogenase family.</text>
</comment>
<evidence type="ECO:0000256" key="2">
    <source>
        <dbReference type="ARBA" id="ARBA00023002"/>
    </source>
</evidence>
<comment type="caution">
    <text evidence="11">The sequence shown here is derived from an EMBL/GenBank/DDBJ whole genome shotgun (WGS) entry which is preliminary data.</text>
</comment>
<dbReference type="InterPro" id="IPR016160">
    <property type="entry name" value="Ald_DH_CS_CYS"/>
</dbReference>
<evidence type="ECO:0000256" key="1">
    <source>
        <dbReference type="ARBA" id="ARBA00009986"/>
    </source>
</evidence>
<dbReference type="CDD" id="cd07106">
    <property type="entry name" value="ALDH_AldA-AAD23400"/>
    <property type="match status" value="1"/>
</dbReference>
<feature type="active site" evidence="5">
    <location>
        <position position="252"/>
    </location>
</feature>
<keyword evidence="2 6" id="KW-0560">Oxidoreductase</keyword>
<dbReference type="GO" id="GO:0004029">
    <property type="term" value="F:aldehyde dehydrogenase (NAD+) activity"/>
    <property type="evidence" value="ECO:0007669"/>
    <property type="project" value="UniProtKB-EC"/>
</dbReference>